<dbReference type="VEuPathDB" id="MicrosporidiaDB:EROM_090310"/>
<evidence type="ECO:0000313" key="3">
    <source>
        <dbReference type="Proteomes" id="UP000010094"/>
    </source>
</evidence>
<dbReference type="RefSeq" id="XP_009265145.1">
    <property type="nucleotide sequence ID" value="XM_009266870.1"/>
</dbReference>
<dbReference type="GeneID" id="20521969"/>
<sequence>MSVNYIYTNAWKCVQRCINDHEDYRMKEEDSFEYSTENDYKRGSANGAAARISVENIILVKTDELERKIRINYNVFKNSLHFFLKFRDFLKELAALSEKLVVQIDDVDKTLFLNFLLDSFNLFGEVEGLIDVFRPTRLTPVQRSGLTSEEMLRTLFLLQNIDDGMRVFLSFNVFAISIYHGDRYVGSLLDNIYKKIIVKLLFKKRSSYEDPSPEAHGKHGVERLEFAMKRCMMVKPLLNGLYLLFDIFNVDDVSLRDIFRILLTLVTKERGMKLVNFLGLNDLFICAVKSICEDLVPSHLLMIACRDKLNMKYKAASMGLSIDYVYNWIYKPHLTIMMPQWFSRSRSEGRNLLVMGRPIEAISDKVTVEFTKEDKESSSARGPAYSPLSRRLSTGLRDRSPNRFRSKQKLDFSS</sequence>
<dbReference type="KEGG" id="ero:EROM_090310"/>
<dbReference type="Proteomes" id="UP000010094">
    <property type="component" value="Chromosome IXa"/>
</dbReference>
<name>I6ZK70_ENCRO</name>
<dbReference type="HOGENOM" id="CLU_683397_0_0_1"/>
<organism evidence="2 3">
    <name type="scientific">Encephalitozoon romaleae (strain SJ-2008)</name>
    <name type="common">Microsporidian parasite</name>
    <dbReference type="NCBI Taxonomy" id="1178016"/>
    <lineage>
        <taxon>Eukaryota</taxon>
        <taxon>Fungi</taxon>
        <taxon>Fungi incertae sedis</taxon>
        <taxon>Microsporidia</taxon>
        <taxon>Unikaryonidae</taxon>
        <taxon>Encephalitozoon</taxon>
    </lineage>
</organism>
<dbReference type="AlphaFoldDB" id="I6ZK70"/>
<dbReference type="EMBL" id="CP003526">
    <property type="protein sequence ID" value="AFN83648.1"/>
    <property type="molecule type" value="Genomic_DNA"/>
</dbReference>
<accession>I6ZK70</accession>
<gene>
    <name evidence="2" type="ordered locus">EROM_090310</name>
</gene>
<feature type="region of interest" description="Disordered" evidence="1">
    <location>
        <begin position="373"/>
        <end position="414"/>
    </location>
</feature>
<reference evidence="2" key="1">
    <citation type="journal article" date="2012" name="Proc. Natl. Acad. Sci. U.S.A.">
        <title>Gain and loss of multiple functionally related, horizontally transferred genes in the reduced genomes of two microsporidian parasites.</title>
        <authorList>
            <person name="Pombert J.-F."/>
            <person name="Selman M."/>
            <person name="Burki F."/>
            <person name="Bardell F.T."/>
            <person name="Farinelli L."/>
            <person name="Solter L.F."/>
            <person name="Whitman D.W."/>
            <person name="Weiss L.M."/>
            <person name="Corradi N."/>
            <person name="Keeling P.J."/>
        </authorList>
    </citation>
    <scope>NUCLEOTIDE SEQUENCE [LARGE SCALE GENOMIC DNA]</scope>
    <source>
        <strain evidence="2">SJ-2008</strain>
    </source>
</reference>
<dbReference type="OrthoDB" id="2191910at2759"/>
<evidence type="ECO:0000256" key="1">
    <source>
        <dbReference type="SAM" id="MobiDB-lite"/>
    </source>
</evidence>
<protein>
    <submittedName>
        <fullName evidence="2">Uncharacterized protein</fullName>
    </submittedName>
</protein>
<evidence type="ECO:0000313" key="2">
    <source>
        <dbReference type="EMBL" id="AFN83648.1"/>
    </source>
</evidence>
<proteinExistence type="predicted"/>
<keyword evidence="3" id="KW-1185">Reference proteome</keyword>